<reference evidence="1 2" key="1">
    <citation type="submission" date="2021-07" db="EMBL/GenBank/DDBJ databases">
        <title>The Aristolochia fimbriata genome: insights into angiosperm evolution, floral development and chemical biosynthesis.</title>
        <authorList>
            <person name="Jiao Y."/>
        </authorList>
    </citation>
    <scope>NUCLEOTIDE SEQUENCE [LARGE SCALE GENOMIC DNA]</scope>
    <source>
        <strain evidence="1">IBCAS-2021</strain>
        <tissue evidence="1">Leaf</tissue>
    </source>
</reference>
<comment type="caution">
    <text evidence="1">The sequence shown here is derived from an EMBL/GenBank/DDBJ whole genome shotgun (WGS) entry which is preliminary data.</text>
</comment>
<dbReference type="EMBL" id="JAINDJ010000002">
    <property type="protein sequence ID" value="KAG9457760.1"/>
    <property type="molecule type" value="Genomic_DNA"/>
</dbReference>
<protein>
    <submittedName>
        <fullName evidence="1">Uncharacterized protein</fullName>
    </submittedName>
</protein>
<evidence type="ECO:0000313" key="2">
    <source>
        <dbReference type="Proteomes" id="UP000825729"/>
    </source>
</evidence>
<proteinExistence type="predicted"/>
<name>A0AAV7F9B9_ARIFI</name>
<sequence>MRNDRFNRRGRNESLPTLQCCMCAITACLTNSSSAEPVASASNTGTIQIPPLPIPSSFGFSSIHSECLMLIGIVAICTRRPILIATAIGASRKTEVRAAIPWPSCSNSSQAGVVVADVKQPEGRISPEFKQSD</sequence>
<dbReference type="PROSITE" id="PS51257">
    <property type="entry name" value="PROKAR_LIPOPROTEIN"/>
    <property type="match status" value="1"/>
</dbReference>
<organism evidence="1 2">
    <name type="scientific">Aristolochia fimbriata</name>
    <name type="common">White veined hardy Dutchman's pipe vine</name>
    <dbReference type="NCBI Taxonomy" id="158543"/>
    <lineage>
        <taxon>Eukaryota</taxon>
        <taxon>Viridiplantae</taxon>
        <taxon>Streptophyta</taxon>
        <taxon>Embryophyta</taxon>
        <taxon>Tracheophyta</taxon>
        <taxon>Spermatophyta</taxon>
        <taxon>Magnoliopsida</taxon>
        <taxon>Magnoliidae</taxon>
        <taxon>Piperales</taxon>
        <taxon>Aristolochiaceae</taxon>
        <taxon>Aristolochia</taxon>
    </lineage>
</organism>
<evidence type="ECO:0000313" key="1">
    <source>
        <dbReference type="EMBL" id="KAG9457760.1"/>
    </source>
</evidence>
<keyword evidence="2" id="KW-1185">Reference proteome</keyword>
<gene>
    <name evidence="1" type="ORF">H6P81_002268</name>
</gene>
<dbReference type="Proteomes" id="UP000825729">
    <property type="component" value="Unassembled WGS sequence"/>
</dbReference>
<dbReference type="AlphaFoldDB" id="A0AAV7F9B9"/>
<accession>A0AAV7F9B9</accession>